<organism evidence="2 3">
    <name type="scientific">Faecalibacillus intestinalis</name>
    <dbReference type="NCBI Taxonomy" id="1982626"/>
    <lineage>
        <taxon>Bacteria</taxon>
        <taxon>Bacillati</taxon>
        <taxon>Bacillota</taxon>
        <taxon>Erysipelotrichia</taxon>
        <taxon>Erysipelotrichales</taxon>
        <taxon>Coprobacillaceae</taxon>
        <taxon>Faecalibacillus</taxon>
    </lineage>
</organism>
<reference evidence="2 3" key="1">
    <citation type="journal article" date="2019" name="Int. J. Syst. Evol. Microbiol.">
        <title>Faecalibacillus intestinalis gen. nov., sp. nov. and Faecalibacillus faecis sp. nov., isolated from human faeces.</title>
        <authorList>
            <person name="Seo B."/>
            <person name="Jeon K."/>
            <person name="Baek I."/>
            <person name="Lee Y.M."/>
            <person name="Baek K."/>
            <person name="Ko G."/>
        </authorList>
    </citation>
    <scope>NUCLEOTIDE SEQUENCE [LARGE SCALE GENOMIC DNA]</scope>
    <source>
        <strain evidence="2 3">SNUG30099</strain>
    </source>
</reference>
<name>A0A2T3G318_9FIRM</name>
<dbReference type="InterPro" id="IPR010982">
    <property type="entry name" value="Lambda_DNA-bd_dom_sf"/>
</dbReference>
<sequence>MRLDRVKFVTELTKQDLTLKELANLSGVNRVTLSNIKCGKSCRKDIASKVARALNVELKDLIEEN</sequence>
<evidence type="ECO:0000313" key="2">
    <source>
        <dbReference type="EMBL" id="PST41917.1"/>
    </source>
</evidence>
<dbReference type="InterPro" id="IPR001387">
    <property type="entry name" value="Cro/C1-type_HTH"/>
</dbReference>
<evidence type="ECO:0000259" key="1">
    <source>
        <dbReference type="PROSITE" id="PS50943"/>
    </source>
</evidence>
<dbReference type="CDD" id="cd00093">
    <property type="entry name" value="HTH_XRE"/>
    <property type="match status" value="1"/>
</dbReference>
<keyword evidence="3" id="KW-1185">Reference proteome</keyword>
<dbReference type="Pfam" id="PF01381">
    <property type="entry name" value="HTH_3"/>
    <property type="match status" value="1"/>
</dbReference>
<dbReference type="SMART" id="SM00530">
    <property type="entry name" value="HTH_XRE"/>
    <property type="match status" value="1"/>
</dbReference>
<dbReference type="Proteomes" id="UP000240974">
    <property type="component" value="Unassembled WGS sequence"/>
</dbReference>
<dbReference type="EMBL" id="PYLQ01000006">
    <property type="protein sequence ID" value="PST41917.1"/>
    <property type="molecule type" value="Genomic_DNA"/>
</dbReference>
<dbReference type="Gene3D" id="1.10.260.40">
    <property type="entry name" value="lambda repressor-like DNA-binding domains"/>
    <property type="match status" value="1"/>
</dbReference>
<accession>A0A2T3G318</accession>
<gene>
    <name evidence="2" type="ORF">C7U54_06155</name>
</gene>
<dbReference type="GO" id="GO:0003677">
    <property type="term" value="F:DNA binding"/>
    <property type="evidence" value="ECO:0007669"/>
    <property type="project" value="InterPro"/>
</dbReference>
<comment type="caution">
    <text evidence="2">The sequence shown here is derived from an EMBL/GenBank/DDBJ whole genome shotgun (WGS) entry which is preliminary data.</text>
</comment>
<dbReference type="PROSITE" id="PS50943">
    <property type="entry name" value="HTH_CROC1"/>
    <property type="match status" value="1"/>
</dbReference>
<dbReference type="AlphaFoldDB" id="A0A2T3G318"/>
<protein>
    <submittedName>
        <fullName evidence="2">XRE family transcriptional regulator</fullName>
    </submittedName>
</protein>
<evidence type="ECO:0000313" key="3">
    <source>
        <dbReference type="Proteomes" id="UP000240974"/>
    </source>
</evidence>
<dbReference type="SUPFAM" id="SSF47413">
    <property type="entry name" value="lambda repressor-like DNA-binding domains"/>
    <property type="match status" value="1"/>
</dbReference>
<proteinExistence type="predicted"/>
<dbReference type="RefSeq" id="WP_107029663.1">
    <property type="nucleotide sequence ID" value="NZ_PYLQ01000006.1"/>
</dbReference>
<feature type="domain" description="HTH cro/C1-type" evidence="1">
    <location>
        <begin position="14"/>
        <end position="61"/>
    </location>
</feature>